<accession>A0ABT4UBQ2</accession>
<protein>
    <recommendedName>
        <fullName evidence="4">PH domain-containing protein</fullName>
    </recommendedName>
</protein>
<keyword evidence="1" id="KW-0812">Transmembrane</keyword>
<name>A0ABT4UBQ2_9ACTN</name>
<feature type="transmembrane region" description="Helical" evidence="1">
    <location>
        <begin position="47"/>
        <end position="73"/>
    </location>
</feature>
<dbReference type="RefSeq" id="WP_270689669.1">
    <property type="nucleotide sequence ID" value="NZ_JAQFWQ010000114.1"/>
</dbReference>
<evidence type="ECO:0008006" key="4">
    <source>
        <dbReference type="Google" id="ProtNLM"/>
    </source>
</evidence>
<feature type="transmembrane region" description="Helical" evidence="1">
    <location>
        <begin position="219"/>
        <end position="242"/>
    </location>
</feature>
<proteinExistence type="predicted"/>
<keyword evidence="3" id="KW-1185">Reference proteome</keyword>
<reference evidence="2 3" key="1">
    <citation type="submission" date="2023-01" db="EMBL/GenBank/DDBJ databases">
        <title>Draft genome sequence of Nocardiopsis sp. RSe5-2 isolated from halophytes.</title>
        <authorList>
            <person name="Duangmal K."/>
            <person name="Chantavorakit T."/>
        </authorList>
    </citation>
    <scope>NUCLEOTIDE SEQUENCE [LARGE SCALE GENOMIC DNA]</scope>
    <source>
        <strain evidence="2 3">RSe5-2</strain>
    </source>
</reference>
<comment type="caution">
    <text evidence="2">The sequence shown here is derived from an EMBL/GenBank/DDBJ whole genome shotgun (WGS) entry which is preliminary data.</text>
</comment>
<organism evidence="2 3">
    <name type="scientific">Nocardiopsis endophytica</name>
    <dbReference type="NCBI Taxonomy" id="3018445"/>
    <lineage>
        <taxon>Bacteria</taxon>
        <taxon>Bacillati</taxon>
        <taxon>Actinomycetota</taxon>
        <taxon>Actinomycetes</taxon>
        <taxon>Streptosporangiales</taxon>
        <taxon>Nocardiopsidaceae</taxon>
        <taxon>Nocardiopsis</taxon>
    </lineage>
</organism>
<sequence>MPLGRAKPRRSNFAVFVVMFTLWITAQLLEAQDDPGARAALAAPWQAPLPAFLALACLGLIAGGMVVASVAALPSVLARCSVTVGPVGLEITEHTKLWRRGRTTRVPWEAVRLAVSREAPFRAGRYSTGMRPVFELFVDRPFENLPDFAACREAGVGDSRDPYGRPVAPYLLRIGAISASRIGGVRHVADLAAHYRRDLFHPAPGTTVGESDIWLVKGWLVEALFLIGALILGMVATGVFHASV</sequence>
<evidence type="ECO:0000313" key="3">
    <source>
        <dbReference type="Proteomes" id="UP001527866"/>
    </source>
</evidence>
<evidence type="ECO:0000313" key="2">
    <source>
        <dbReference type="EMBL" id="MDA2814312.1"/>
    </source>
</evidence>
<keyword evidence="1" id="KW-1133">Transmembrane helix</keyword>
<dbReference type="Proteomes" id="UP001527866">
    <property type="component" value="Unassembled WGS sequence"/>
</dbReference>
<keyword evidence="1" id="KW-0472">Membrane</keyword>
<dbReference type="EMBL" id="JAQFWQ010000114">
    <property type="protein sequence ID" value="MDA2814312.1"/>
    <property type="molecule type" value="Genomic_DNA"/>
</dbReference>
<evidence type="ECO:0000256" key="1">
    <source>
        <dbReference type="SAM" id="Phobius"/>
    </source>
</evidence>
<gene>
    <name evidence="2" type="ORF">O4J56_26935</name>
</gene>